<dbReference type="SUPFAM" id="SSF55424">
    <property type="entry name" value="FAD/NAD-linked reductases, dimerisation (C-terminal) domain"/>
    <property type="match status" value="1"/>
</dbReference>
<evidence type="ECO:0000313" key="7">
    <source>
        <dbReference type="EMBL" id="PCS03376.1"/>
    </source>
</evidence>
<keyword evidence="5" id="KW-0676">Redox-active center</keyword>
<dbReference type="InterPro" id="IPR023753">
    <property type="entry name" value="FAD/NAD-binding_dom"/>
</dbReference>
<dbReference type="EMBL" id="FPKS01000008">
    <property type="protein sequence ID" value="SFZ75362.1"/>
    <property type="molecule type" value="Genomic_DNA"/>
</dbReference>
<evidence type="ECO:0000256" key="2">
    <source>
        <dbReference type="ARBA" id="ARBA00022630"/>
    </source>
</evidence>
<reference evidence="8 9" key="2">
    <citation type="submission" date="2016-11" db="EMBL/GenBank/DDBJ databases">
        <authorList>
            <person name="Jaros S."/>
            <person name="Januszkiewicz K."/>
            <person name="Wedrychowicz H."/>
        </authorList>
    </citation>
    <scope>NUCLEOTIDE SEQUENCE [LARGE SCALE GENOMIC DNA]</scope>
    <source>
        <strain evidence="8 9">DSM 22330</strain>
    </source>
</reference>
<dbReference type="STRING" id="1122154.SAMN02746068_01547"/>
<reference evidence="7 10" key="1">
    <citation type="submission" date="2014-12" db="EMBL/GenBank/DDBJ databases">
        <title>Draft genome sequences of 10 type strains of Lactococcus.</title>
        <authorList>
            <person name="Sun Z."/>
            <person name="Zhong Z."/>
            <person name="Liu W."/>
            <person name="Zhang W."/>
            <person name="Zhang H."/>
        </authorList>
    </citation>
    <scope>NUCLEOTIDE SEQUENCE [LARGE SCALE GENOMIC DNA]</scope>
    <source>
        <strain evidence="7 10">DSM 22330</strain>
    </source>
</reference>
<dbReference type="Gene3D" id="3.50.50.60">
    <property type="entry name" value="FAD/NAD(P)-binding domain"/>
    <property type="match status" value="2"/>
</dbReference>
<accession>A0A1K2HGG8</accession>
<keyword evidence="4" id="KW-0560">Oxidoreductase</keyword>
<dbReference type="EMBL" id="JXJT01000009">
    <property type="protein sequence ID" value="PCS03376.1"/>
    <property type="molecule type" value="Genomic_DNA"/>
</dbReference>
<feature type="domain" description="FAD/NAD(P)-binding" evidence="6">
    <location>
        <begin position="3"/>
        <end position="317"/>
    </location>
</feature>
<evidence type="ECO:0000256" key="5">
    <source>
        <dbReference type="ARBA" id="ARBA00023284"/>
    </source>
</evidence>
<evidence type="ECO:0000313" key="8">
    <source>
        <dbReference type="EMBL" id="SFZ75362.1"/>
    </source>
</evidence>
<dbReference type="AlphaFoldDB" id="A0A1K2HGG8"/>
<organism evidence="8 9">
    <name type="scientific">Pseudolactococcus chungangensis CAU 28 = DSM 22330</name>
    <dbReference type="NCBI Taxonomy" id="1122154"/>
    <lineage>
        <taxon>Bacteria</taxon>
        <taxon>Bacillati</taxon>
        <taxon>Bacillota</taxon>
        <taxon>Bacilli</taxon>
        <taxon>Lactobacillales</taxon>
        <taxon>Streptococcaceae</taxon>
        <taxon>Pseudolactococcus</taxon>
    </lineage>
</organism>
<comment type="cofactor">
    <cofactor evidence="1">
        <name>FAD</name>
        <dbReference type="ChEBI" id="CHEBI:57692"/>
    </cofactor>
</comment>
<sequence>MEIRIIGGSHAAIACATRAREEYPDARIVIYEKNKNIGFIAQSIPLYLSGNTNFLKMSSYTTISELENLGILVRTQFSVIDIDMTNKVLKLVDLVENSESEDHYDKLILAMGSYPSLPLVQGDFRDKLFIIKNYADAEKIKRFMRTSRSVIIIGGGAIGVEIAQLMNNAKIETTLIHASNNILNRYLDEEVSEDVQKTLALRGIDIVTNSVVTDIQEETIENTNIHEGNVGKVISRVFTRDGREFVADGVIYATGFRPNTFLAAEQLELGDKGAIIVDDYMQTSHPDVFAVGDCATTNVTNMKNPTYVPHVSDAIREGDVAAINLLEPKVKLNKSQGTYKLNFDEEMTLCMTGLSFEKAKAEGFNCKSVYVRNDYVNSDGYYETWVIYEKGTHKILGMQSKGVSPEIAAQADIISLAIQNGTTIDDIEYIDFYYKHGFKNPKSFMKLVADKVRQQEKIEKLY</sequence>
<dbReference type="Proteomes" id="UP000185655">
    <property type="component" value="Unassembled WGS sequence"/>
</dbReference>
<dbReference type="InterPro" id="IPR036188">
    <property type="entry name" value="FAD/NAD-bd_sf"/>
</dbReference>
<dbReference type="InterPro" id="IPR016156">
    <property type="entry name" value="FAD/NAD-linked_Rdtase_dimer_sf"/>
</dbReference>
<dbReference type="GO" id="GO:0016491">
    <property type="term" value="F:oxidoreductase activity"/>
    <property type="evidence" value="ECO:0007669"/>
    <property type="project" value="UniProtKB-KW"/>
</dbReference>
<dbReference type="PRINTS" id="PR00411">
    <property type="entry name" value="PNDRDTASEI"/>
</dbReference>
<dbReference type="Gene3D" id="3.30.390.30">
    <property type="match status" value="1"/>
</dbReference>
<keyword evidence="3" id="KW-0274">FAD</keyword>
<dbReference type="PANTHER" id="PTHR43429">
    <property type="entry name" value="PYRIDINE NUCLEOTIDE-DISULFIDE OXIDOREDUCTASE DOMAIN-CONTAINING"/>
    <property type="match status" value="1"/>
</dbReference>
<dbReference type="PRINTS" id="PR00368">
    <property type="entry name" value="FADPNR"/>
</dbReference>
<keyword evidence="10" id="KW-1185">Reference proteome</keyword>
<evidence type="ECO:0000313" key="10">
    <source>
        <dbReference type="Proteomes" id="UP000218979"/>
    </source>
</evidence>
<dbReference type="Pfam" id="PF07992">
    <property type="entry name" value="Pyr_redox_2"/>
    <property type="match status" value="1"/>
</dbReference>
<dbReference type="RefSeq" id="WP_031365513.1">
    <property type="nucleotide sequence ID" value="NZ_FPKS01000008.1"/>
</dbReference>
<dbReference type="SUPFAM" id="SSF51905">
    <property type="entry name" value="FAD/NAD(P)-binding domain"/>
    <property type="match status" value="1"/>
</dbReference>
<dbReference type="OrthoDB" id="9802028at2"/>
<keyword evidence="2" id="KW-0285">Flavoprotein</keyword>
<protein>
    <submittedName>
        <fullName evidence="7">NADH oxidase</fullName>
    </submittedName>
    <submittedName>
        <fullName evidence="8">NADPH-dependent 2,4-dienoyl-CoA reductase, sulfur reductase</fullName>
    </submittedName>
</protein>
<dbReference type="PROSITE" id="PS51257">
    <property type="entry name" value="PROKAR_LIPOPROTEIN"/>
    <property type="match status" value="1"/>
</dbReference>
<dbReference type="InterPro" id="IPR050260">
    <property type="entry name" value="FAD-bd_OxRdtase"/>
</dbReference>
<evidence type="ECO:0000256" key="3">
    <source>
        <dbReference type="ARBA" id="ARBA00022827"/>
    </source>
</evidence>
<gene>
    <name evidence="7" type="ORF">RR45_GL002145</name>
    <name evidence="8" type="ORF">SAMN02746068_01547</name>
</gene>
<dbReference type="Proteomes" id="UP000218979">
    <property type="component" value="Unassembled WGS sequence"/>
</dbReference>
<proteinExistence type="predicted"/>
<evidence type="ECO:0000256" key="1">
    <source>
        <dbReference type="ARBA" id="ARBA00001974"/>
    </source>
</evidence>
<dbReference type="PANTHER" id="PTHR43429:SF1">
    <property type="entry name" value="NAD(P)H SULFUR OXIDOREDUCTASE (COA-DEPENDENT)"/>
    <property type="match status" value="1"/>
</dbReference>
<evidence type="ECO:0000313" key="9">
    <source>
        <dbReference type="Proteomes" id="UP000185655"/>
    </source>
</evidence>
<evidence type="ECO:0000256" key="4">
    <source>
        <dbReference type="ARBA" id="ARBA00023002"/>
    </source>
</evidence>
<name>A0A1K2HGG8_9LACT</name>
<evidence type="ECO:0000259" key="6">
    <source>
        <dbReference type="Pfam" id="PF07992"/>
    </source>
</evidence>